<evidence type="ECO:0000313" key="2">
    <source>
        <dbReference type="Proteomes" id="UP000245754"/>
    </source>
</evidence>
<name>A0A316ERE9_9BURK</name>
<sequence>MKPHIQHSARNYRGPCQQHGVRYYAALLGIVCATGIAYAAMTGWGA</sequence>
<comment type="caution">
    <text evidence="1">The sequence shown here is derived from an EMBL/GenBank/DDBJ whole genome shotgun (WGS) entry which is preliminary data.</text>
</comment>
<reference evidence="1 2" key="1">
    <citation type="submission" date="2018-05" db="EMBL/GenBank/DDBJ databases">
        <title>Genomic Encyclopedia of Type Strains, Phase IV (KMG-V): Genome sequencing to study the core and pangenomes of soil and plant-associated prokaryotes.</title>
        <authorList>
            <person name="Whitman W."/>
        </authorList>
    </citation>
    <scope>NUCLEOTIDE SEQUENCE [LARGE SCALE GENOMIC DNA]</scope>
    <source>
        <strain evidence="1 2">SLV-132</strain>
    </source>
</reference>
<dbReference type="EMBL" id="QGGT01000003">
    <property type="protein sequence ID" value="PWK33702.1"/>
    <property type="molecule type" value="Genomic_DNA"/>
</dbReference>
<keyword evidence="2" id="KW-1185">Reference proteome</keyword>
<organism evidence="1 2">
    <name type="scientific">Cupriavidus plantarum</name>
    <dbReference type="NCBI Taxonomy" id="942865"/>
    <lineage>
        <taxon>Bacteria</taxon>
        <taxon>Pseudomonadati</taxon>
        <taxon>Pseudomonadota</taxon>
        <taxon>Betaproteobacteria</taxon>
        <taxon>Burkholderiales</taxon>
        <taxon>Burkholderiaceae</taxon>
        <taxon>Cupriavidus</taxon>
    </lineage>
</organism>
<accession>A0A316ERE9</accession>
<proteinExistence type="predicted"/>
<dbReference type="Proteomes" id="UP000245754">
    <property type="component" value="Unassembled WGS sequence"/>
</dbReference>
<evidence type="ECO:0000313" key="1">
    <source>
        <dbReference type="EMBL" id="PWK33702.1"/>
    </source>
</evidence>
<dbReference type="RefSeq" id="WP_167468486.1">
    <property type="nucleotide sequence ID" value="NZ_CAJPUX010000005.1"/>
</dbReference>
<gene>
    <name evidence="1" type="ORF">C7419_10321</name>
</gene>
<dbReference type="AlphaFoldDB" id="A0A316ERE9"/>
<dbReference type="GeneID" id="98343077"/>
<protein>
    <submittedName>
        <fullName evidence="1">Uncharacterized protein</fullName>
    </submittedName>
</protein>